<evidence type="ECO:0000256" key="1">
    <source>
        <dbReference type="SAM" id="MobiDB-lite"/>
    </source>
</evidence>
<sequence length="172" mass="19172">GKSSLHFHHTVHRGGKPRQGARGRNGSRDHGGTRLTHKAQLSLGITTRQVGSVYRSPGRNEQEFAIKLAAEQPISEVDNWVVIDGSGGSRALGHPKGDRHLDKENKMGVSGYYDLQFMKHCQSSIVWLHPCPLTPTEHLHVRCINVRAWLCEKRCPLLWRKDAITTKGGGEE</sequence>
<reference evidence="2" key="3">
    <citation type="submission" date="2025-09" db="UniProtKB">
        <authorList>
            <consortium name="Ensembl"/>
        </authorList>
    </citation>
    <scope>IDENTIFICATION</scope>
</reference>
<reference evidence="2" key="2">
    <citation type="submission" date="2025-08" db="UniProtKB">
        <authorList>
            <consortium name="Ensembl"/>
        </authorList>
    </citation>
    <scope>IDENTIFICATION</scope>
</reference>
<keyword evidence="3" id="KW-1185">Reference proteome</keyword>
<reference evidence="2 3" key="1">
    <citation type="submission" date="2018-10" db="EMBL/GenBank/DDBJ databases">
        <title>Improved assembly of the deer mouse Peromyscus maniculatus genome.</title>
        <authorList>
            <person name="Lassance J.-M."/>
            <person name="Hoekstra H.E."/>
        </authorList>
    </citation>
    <scope>NUCLEOTIDE SEQUENCE [LARGE SCALE GENOMIC DNA]</scope>
</reference>
<dbReference type="Ensembl" id="ENSPEMT00000041529.1">
    <property type="protein sequence ID" value="ENSPEMP00000034036.1"/>
    <property type="gene ID" value="ENSPEMG00000024402.1"/>
</dbReference>
<organism evidence="2 3">
    <name type="scientific">Peromyscus maniculatus bairdii</name>
    <name type="common">Prairie deer mouse</name>
    <dbReference type="NCBI Taxonomy" id="230844"/>
    <lineage>
        <taxon>Eukaryota</taxon>
        <taxon>Metazoa</taxon>
        <taxon>Chordata</taxon>
        <taxon>Craniata</taxon>
        <taxon>Vertebrata</taxon>
        <taxon>Euteleostomi</taxon>
        <taxon>Mammalia</taxon>
        <taxon>Eutheria</taxon>
        <taxon>Euarchontoglires</taxon>
        <taxon>Glires</taxon>
        <taxon>Rodentia</taxon>
        <taxon>Myomorpha</taxon>
        <taxon>Muroidea</taxon>
        <taxon>Cricetidae</taxon>
        <taxon>Neotominae</taxon>
        <taxon>Peromyscus</taxon>
    </lineage>
</organism>
<protein>
    <submittedName>
        <fullName evidence="2">Uncharacterized protein</fullName>
    </submittedName>
</protein>
<evidence type="ECO:0000313" key="3">
    <source>
        <dbReference type="Proteomes" id="UP000694547"/>
    </source>
</evidence>
<dbReference type="Proteomes" id="UP000694547">
    <property type="component" value="Chromosome 4"/>
</dbReference>
<proteinExistence type="predicted"/>
<feature type="compositionally biased region" description="Basic residues" evidence="1">
    <location>
        <begin position="1"/>
        <end position="21"/>
    </location>
</feature>
<dbReference type="AlphaFoldDB" id="A0A8C8UNJ4"/>
<evidence type="ECO:0000313" key="2">
    <source>
        <dbReference type="Ensembl" id="ENSPEMP00000034036.1"/>
    </source>
</evidence>
<name>A0A8C8UNJ4_PERMB</name>
<feature type="region of interest" description="Disordered" evidence="1">
    <location>
        <begin position="1"/>
        <end position="38"/>
    </location>
</feature>
<accession>A0A8C8UNJ4</accession>